<keyword evidence="1" id="KW-1133">Transmembrane helix</keyword>
<feature type="transmembrane region" description="Helical" evidence="1">
    <location>
        <begin position="41"/>
        <end position="60"/>
    </location>
</feature>
<dbReference type="AlphaFoldDB" id="A0A0D1XWD3"/>
<dbReference type="STRING" id="47500.AF333_28420"/>
<proteinExistence type="predicted"/>
<keyword evidence="4" id="KW-1185">Reference proteome</keyword>
<dbReference type="GeneID" id="42309058"/>
<evidence type="ECO:0000313" key="3">
    <source>
        <dbReference type="EMBL" id="SDJ91025.1"/>
    </source>
</evidence>
<evidence type="ECO:0000256" key="1">
    <source>
        <dbReference type="SAM" id="Phobius"/>
    </source>
</evidence>
<gene>
    <name evidence="2" type="ORF">AF333_28420</name>
    <name evidence="3" type="ORF">SAMN04487909_13217</name>
</gene>
<protein>
    <submittedName>
        <fullName evidence="2">Branched-chain amino acid ABC transporter</fullName>
    </submittedName>
    <submittedName>
        <fullName evidence="3">Branched-chain amino acid transport protein</fullName>
    </submittedName>
</protein>
<accession>A0A0D1XWD3</accession>
<dbReference type="OrthoDB" id="7870017at2"/>
<dbReference type="InterPro" id="IPR008407">
    <property type="entry name" value="Brnchd-chn_aa_trnsp_AzlD"/>
</dbReference>
<keyword evidence="1" id="KW-0472">Membrane</keyword>
<sequence>MAITWQVFWVIVGGTIVTIIPRVFPLVVLSKLNIPQLGLRWLAHIPVAIMAALLAQELLLPTKEFSYFWDNIRLLAALPALLVAVITRSLLGTVVVGIFSMMALRWFL</sequence>
<dbReference type="Proteomes" id="UP000182836">
    <property type="component" value="Unassembled WGS sequence"/>
</dbReference>
<dbReference type="EMBL" id="LGUG01000009">
    <property type="protein sequence ID" value="KON90920.1"/>
    <property type="molecule type" value="Genomic_DNA"/>
</dbReference>
<evidence type="ECO:0000313" key="5">
    <source>
        <dbReference type="Proteomes" id="UP000182836"/>
    </source>
</evidence>
<evidence type="ECO:0000313" key="4">
    <source>
        <dbReference type="Proteomes" id="UP000037269"/>
    </source>
</evidence>
<evidence type="ECO:0000313" key="2">
    <source>
        <dbReference type="EMBL" id="KON90920.1"/>
    </source>
</evidence>
<organism evidence="2 4">
    <name type="scientific">Aneurinibacillus migulanus</name>
    <name type="common">Bacillus migulanus</name>
    <dbReference type="NCBI Taxonomy" id="47500"/>
    <lineage>
        <taxon>Bacteria</taxon>
        <taxon>Bacillati</taxon>
        <taxon>Bacillota</taxon>
        <taxon>Bacilli</taxon>
        <taxon>Bacillales</taxon>
        <taxon>Paenibacillaceae</taxon>
        <taxon>Aneurinibacillus group</taxon>
        <taxon>Aneurinibacillus</taxon>
    </lineage>
</organism>
<dbReference type="RefSeq" id="WP_043067193.1">
    <property type="nucleotide sequence ID" value="NZ_BJOA01000136.1"/>
</dbReference>
<keyword evidence="1" id="KW-0812">Transmembrane</keyword>
<dbReference type="Pfam" id="PF05437">
    <property type="entry name" value="AzlD"/>
    <property type="match status" value="1"/>
</dbReference>
<dbReference type="Proteomes" id="UP000037269">
    <property type="component" value="Unassembled WGS sequence"/>
</dbReference>
<dbReference type="EMBL" id="FNED01000032">
    <property type="protein sequence ID" value="SDJ91025.1"/>
    <property type="molecule type" value="Genomic_DNA"/>
</dbReference>
<feature type="transmembrane region" description="Helical" evidence="1">
    <location>
        <begin position="6"/>
        <end position="29"/>
    </location>
</feature>
<feature type="transmembrane region" description="Helical" evidence="1">
    <location>
        <begin position="80"/>
        <end position="104"/>
    </location>
</feature>
<reference evidence="2 4" key="1">
    <citation type="submission" date="2015-07" db="EMBL/GenBank/DDBJ databases">
        <title>Fjat-14205 dsm 2895.</title>
        <authorList>
            <person name="Liu B."/>
            <person name="Wang J."/>
            <person name="Zhu Y."/>
            <person name="Liu G."/>
            <person name="Chen Q."/>
            <person name="Chen Z."/>
            <person name="Lan J."/>
            <person name="Che J."/>
            <person name="Ge C."/>
            <person name="Shi H."/>
            <person name="Pan Z."/>
            <person name="Liu X."/>
        </authorList>
    </citation>
    <scope>NUCLEOTIDE SEQUENCE [LARGE SCALE GENOMIC DNA]</scope>
    <source>
        <strain evidence="2 4">DSM 2895</strain>
    </source>
</reference>
<reference evidence="3 5" key="2">
    <citation type="submission" date="2016-10" db="EMBL/GenBank/DDBJ databases">
        <authorList>
            <person name="de Groot N.N."/>
        </authorList>
    </citation>
    <scope>NUCLEOTIDE SEQUENCE [LARGE SCALE GENOMIC DNA]</scope>
    <source>
        <strain evidence="3 5">DSM 2895</strain>
    </source>
</reference>
<name>A0A0D1XWD3_ANEMI</name>
<dbReference type="PATRIC" id="fig|47500.12.peg.1114"/>